<name>A0A327KV80_9BRAD</name>
<evidence type="ECO:0000313" key="1">
    <source>
        <dbReference type="EMBL" id="RAI41986.1"/>
    </source>
</evidence>
<comment type="caution">
    <text evidence="1">The sequence shown here is derived from an EMBL/GenBank/DDBJ whole genome shotgun (WGS) entry which is preliminary data.</text>
</comment>
<proteinExistence type="predicted"/>
<reference evidence="1 2" key="1">
    <citation type="submission" date="2017-07" db="EMBL/GenBank/DDBJ databases">
        <title>Draft Genome Sequences of Select Purple Nonsulfur Bacteria.</title>
        <authorList>
            <person name="Lasarre B."/>
            <person name="Mckinlay J.B."/>
        </authorList>
    </citation>
    <scope>NUCLEOTIDE SEQUENCE [LARGE SCALE GENOMIC DNA]</scope>
    <source>
        <strain evidence="1 2">DSM 11907</strain>
    </source>
</reference>
<keyword evidence="2" id="KW-1185">Reference proteome</keyword>
<sequence>MAPARQSSAGHVGGDKLEIIVERLAPVGAQEQVERLIDAAAARAKRVLDRDPEIDVGDHQPAGRCALHGCSHSGLHLRSTLDVLMSDRAR</sequence>
<gene>
    <name evidence="1" type="ORF">CH338_01400</name>
</gene>
<organism evidence="1 2">
    <name type="scientific">Rhodoplanes elegans</name>
    <dbReference type="NCBI Taxonomy" id="29408"/>
    <lineage>
        <taxon>Bacteria</taxon>
        <taxon>Pseudomonadati</taxon>
        <taxon>Pseudomonadota</taxon>
        <taxon>Alphaproteobacteria</taxon>
        <taxon>Hyphomicrobiales</taxon>
        <taxon>Nitrobacteraceae</taxon>
        <taxon>Rhodoplanes</taxon>
    </lineage>
</organism>
<protein>
    <submittedName>
        <fullName evidence="1">Uncharacterized protein</fullName>
    </submittedName>
</protein>
<accession>A0A327KV80</accession>
<evidence type="ECO:0000313" key="2">
    <source>
        <dbReference type="Proteomes" id="UP000248863"/>
    </source>
</evidence>
<dbReference type="AlphaFoldDB" id="A0A327KV80"/>
<dbReference type="Proteomes" id="UP000248863">
    <property type="component" value="Unassembled WGS sequence"/>
</dbReference>
<dbReference type="EMBL" id="NPEU01000006">
    <property type="protein sequence ID" value="RAI41986.1"/>
    <property type="molecule type" value="Genomic_DNA"/>
</dbReference>